<dbReference type="EMBL" id="UAVP01000003">
    <property type="protein sequence ID" value="SQA74362.1"/>
    <property type="molecule type" value="Genomic_DNA"/>
</dbReference>
<dbReference type="GO" id="GO:0005829">
    <property type="term" value="C:cytosol"/>
    <property type="evidence" value="ECO:0007669"/>
    <property type="project" value="TreeGrafter"/>
</dbReference>
<dbReference type="GO" id="GO:0016791">
    <property type="term" value="F:phosphatase activity"/>
    <property type="evidence" value="ECO:0007669"/>
    <property type="project" value="TreeGrafter"/>
</dbReference>
<dbReference type="SFLD" id="SFLDS00003">
    <property type="entry name" value="Haloacid_Dehalogenase"/>
    <property type="match status" value="1"/>
</dbReference>
<dbReference type="AlphaFoldDB" id="A0AAX2I7F8"/>
<dbReference type="NCBIfam" id="TIGR00099">
    <property type="entry name" value="Cof-subfamily"/>
    <property type="match status" value="1"/>
</dbReference>
<dbReference type="PROSITE" id="PS01228">
    <property type="entry name" value="COF_1"/>
    <property type="match status" value="1"/>
</dbReference>
<reference evidence="1 2" key="1">
    <citation type="submission" date="2018-06" db="EMBL/GenBank/DDBJ databases">
        <authorList>
            <consortium name="Pathogen Informatics"/>
            <person name="Doyle S."/>
        </authorList>
    </citation>
    <scope>NUCLEOTIDE SEQUENCE [LARGE SCALE GENOMIC DNA]</scope>
    <source>
        <strain evidence="1 2">NCTC11653</strain>
    </source>
</reference>
<dbReference type="InterPro" id="IPR023214">
    <property type="entry name" value="HAD_sf"/>
</dbReference>
<dbReference type="Gene3D" id="3.30.1240.10">
    <property type="match status" value="1"/>
</dbReference>
<dbReference type="SFLD" id="SFLDG01140">
    <property type="entry name" value="C2.B:_Phosphomannomutase_and_P"/>
    <property type="match status" value="1"/>
</dbReference>
<dbReference type="GO" id="GO:0000287">
    <property type="term" value="F:magnesium ion binding"/>
    <property type="evidence" value="ECO:0007669"/>
    <property type="project" value="TreeGrafter"/>
</dbReference>
<dbReference type="Pfam" id="PF08282">
    <property type="entry name" value="Hydrolase_3"/>
    <property type="match status" value="1"/>
</dbReference>
<evidence type="ECO:0000313" key="1">
    <source>
        <dbReference type="EMBL" id="SQA74362.1"/>
    </source>
</evidence>
<dbReference type="PANTHER" id="PTHR10000">
    <property type="entry name" value="PHOSPHOSERINE PHOSPHATASE"/>
    <property type="match status" value="1"/>
</dbReference>
<name>A0AAX2I7F8_CAPSP</name>
<comment type="caution">
    <text evidence="1">The sequence shown here is derived from an EMBL/GenBank/DDBJ whole genome shotgun (WGS) entry which is preliminary data.</text>
</comment>
<dbReference type="Gene3D" id="3.40.50.1000">
    <property type="entry name" value="HAD superfamily/HAD-like"/>
    <property type="match status" value="1"/>
</dbReference>
<protein>
    <submittedName>
        <fullName evidence="1">Phosphoglycolate phosphatase</fullName>
    </submittedName>
</protein>
<dbReference type="InterPro" id="IPR000150">
    <property type="entry name" value="Cof"/>
</dbReference>
<dbReference type="NCBIfam" id="TIGR01484">
    <property type="entry name" value="HAD-SF-IIB"/>
    <property type="match status" value="1"/>
</dbReference>
<accession>A0AAX2I7F8</accession>
<evidence type="ECO:0000313" key="2">
    <source>
        <dbReference type="Proteomes" id="UP000249902"/>
    </source>
</evidence>
<organism evidence="1 2">
    <name type="scientific">Capnocytophaga sputigena</name>
    <dbReference type="NCBI Taxonomy" id="1019"/>
    <lineage>
        <taxon>Bacteria</taxon>
        <taxon>Pseudomonadati</taxon>
        <taxon>Bacteroidota</taxon>
        <taxon>Flavobacteriia</taxon>
        <taxon>Flavobacteriales</taxon>
        <taxon>Flavobacteriaceae</taxon>
        <taxon>Capnocytophaga</taxon>
    </lineage>
</organism>
<dbReference type="InterPro" id="IPR006379">
    <property type="entry name" value="HAD-SF_hydro_IIB"/>
</dbReference>
<dbReference type="Proteomes" id="UP000249902">
    <property type="component" value="Unassembled WGS sequence"/>
</dbReference>
<sequence length="290" mass="32953">MVLSLQPKNSELLTKRMYKIIFSDIDGTLLSGLRTLSQATITEVKLLNEKIPFILVSSRMPKQMYHLQKDLGIMGLPLIAYNGGLVLNGEKVLHSAAISLQILEELVTLNEQEFSSQIHISFYYNDEWYVPQYDQWAEREERNTLVTPIVRSNREVLTQWQQAGHGAHKLMLMGEEPLIDQMFQLLNEKYAHTMQIYRAKETYIEVSDISISKLTGVKVVLDEIYHLPLSEAIAFGDNYNDLEMLKGVGCGVAVDNAHEEVKAVAKHITLHHTKDGVAAFLKQLTINKNN</sequence>
<dbReference type="SUPFAM" id="SSF56784">
    <property type="entry name" value="HAD-like"/>
    <property type="match status" value="1"/>
</dbReference>
<dbReference type="InterPro" id="IPR036412">
    <property type="entry name" value="HAD-like_sf"/>
</dbReference>
<proteinExistence type="predicted"/>
<gene>
    <name evidence="1" type="ORF">NCTC11653_00246</name>
</gene>
<dbReference type="PANTHER" id="PTHR10000:SF8">
    <property type="entry name" value="HAD SUPERFAMILY HYDROLASE-LIKE, TYPE 3"/>
    <property type="match status" value="1"/>
</dbReference>